<name>A0A5E7DTI7_PSEFL</name>
<feature type="transmembrane region" description="Helical" evidence="6">
    <location>
        <begin position="237"/>
        <end position="262"/>
    </location>
</feature>
<keyword evidence="4 6" id="KW-1133">Transmembrane helix</keyword>
<dbReference type="PANTHER" id="PTHR43701">
    <property type="entry name" value="MEMBRANE TRANSPORTER PROTEIN MJ0441-RELATED"/>
    <property type="match status" value="1"/>
</dbReference>
<protein>
    <recommendedName>
        <fullName evidence="6">Probable membrane transporter protein</fullName>
    </recommendedName>
</protein>
<reference evidence="7 8" key="1">
    <citation type="submission" date="2019-09" db="EMBL/GenBank/DDBJ databases">
        <authorList>
            <person name="Chandra G."/>
            <person name="Truman W A."/>
        </authorList>
    </citation>
    <scope>NUCLEOTIDE SEQUENCE [LARGE SCALE GENOMIC DNA]</scope>
    <source>
        <strain evidence="7">PS710</strain>
    </source>
</reference>
<comment type="similarity">
    <text evidence="2 6">Belongs to the 4-toluene sulfonate uptake permease (TSUP) (TC 2.A.102) family.</text>
</comment>
<evidence type="ECO:0000256" key="1">
    <source>
        <dbReference type="ARBA" id="ARBA00004141"/>
    </source>
</evidence>
<keyword evidence="6" id="KW-1003">Cell membrane</keyword>
<organism evidence="7 8">
    <name type="scientific">Pseudomonas fluorescens</name>
    <dbReference type="NCBI Taxonomy" id="294"/>
    <lineage>
        <taxon>Bacteria</taxon>
        <taxon>Pseudomonadati</taxon>
        <taxon>Pseudomonadota</taxon>
        <taxon>Gammaproteobacteria</taxon>
        <taxon>Pseudomonadales</taxon>
        <taxon>Pseudomonadaceae</taxon>
        <taxon>Pseudomonas</taxon>
    </lineage>
</organism>
<dbReference type="PANTHER" id="PTHR43701:SF2">
    <property type="entry name" value="MEMBRANE TRANSPORTER PROTEIN YJNA-RELATED"/>
    <property type="match status" value="1"/>
</dbReference>
<evidence type="ECO:0000256" key="4">
    <source>
        <dbReference type="ARBA" id="ARBA00022989"/>
    </source>
</evidence>
<keyword evidence="5 6" id="KW-0472">Membrane</keyword>
<dbReference type="EMBL" id="CABVHW010000013">
    <property type="protein sequence ID" value="VVO15195.1"/>
    <property type="molecule type" value="Genomic_DNA"/>
</dbReference>
<dbReference type="Pfam" id="PF01925">
    <property type="entry name" value="TauE"/>
    <property type="match status" value="1"/>
</dbReference>
<evidence type="ECO:0000313" key="7">
    <source>
        <dbReference type="EMBL" id="VVO15195.1"/>
    </source>
</evidence>
<evidence type="ECO:0000256" key="5">
    <source>
        <dbReference type="ARBA" id="ARBA00023136"/>
    </source>
</evidence>
<dbReference type="Proteomes" id="UP000381093">
    <property type="component" value="Unassembled WGS sequence"/>
</dbReference>
<evidence type="ECO:0000256" key="2">
    <source>
        <dbReference type="ARBA" id="ARBA00009142"/>
    </source>
</evidence>
<evidence type="ECO:0000313" key="8">
    <source>
        <dbReference type="Proteomes" id="UP000381093"/>
    </source>
</evidence>
<dbReference type="InterPro" id="IPR002781">
    <property type="entry name" value="TM_pro_TauE-like"/>
</dbReference>
<proteinExistence type="inferred from homology"/>
<dbReference type="GO" id="GO:0005886">
    <property type="term" value="C:plasma membrane"/>
    <property type="evidence" value="ECO:0007669"/>
    <property type="project" value="UniProtKB-SubCell"/>
</dbReference>
<keyword evidence="3 6" id="KW-0812">Transmembrane</keyword>
<dbReference type="AlphaFoldDB" id="A0A5E7DTI7"/>
<feature type="transmembrane region" description="Helical" evidence="6">
    <location>
        <begin position="187"/>
        <end position="205"/>
    </location>
</feature>
<feature type="transmembrane region" description="Helical" evidence="6">
    <location>
        <begin position="297"/>
        <end position="313"/>
    </location>
</feature>
<evidence type="ECO:0000256" key="6">
    <source>
        <dbReference type="RuleBase" id="RU363041"/>
    </source>
</evidence>
<comment type="subcellular location">
    <subcellularLocation>
        <location evidence="6">Cell membrane</location>
        <topology evidence="6">Multi-pass membrane protein</topology>
    </subcellularLocation>
    <subcellularLocation>
        <location evidence="1">Membrane</location>
        <topology evidence="1">Multi-pass membrane protein</topology>
    </subcellularLocation>
</comment>
<gene>
    <name evidence="7" type="ORF">PS710_03785</name>
</gene>
<sequence>MPAKGPSHSTHALAVRTPSLASQLLQGAGYIHRVRSADTPRSQATPFPAHIGITIDRIDITGYKKNRYAADQFFHAIFVGVLMEFVNFGLVVAGLVVGFIVGMTGVGGGSLMTPILLWFGVNPATAVGTDLLYAAITKSSGVLVHKKNNNINWSITGWLTLGSVPAVLMTLWFLSTLQTSPDAMNAVIKQALGFVLFATALAIFFKKRLLDFAHKRAGGNYNPSGPRLNGLTVLTGLVLGTMVALTSIGAGALGTVALFILYPLLPTRRLVGTEIAHAVPLTLVAGLGHASMGNMDWHVLGYLLVGSLPGIYLGSHLTGRISDEVLRPCLATMLVLIGYKLAF</sequence>
<evidence type="ECO:0000256" key="3">
    <source>
        <dbReference type="ARBA" id="ARBA00022692"/>
    </source>
</evidence>
<feature type="transmembrane region" description="Helical" evidence="6">
    <location>
        <begin position="73"/>
        <end position="103"/>
    </location>
</feature>
<accession>A0A5E7DTI7</accession>
<dbReference type="InterPro" id="IPR051598">
    <property type="entry name" value="TSUP/Inactive_protease-like"/>
</dbReference>
<feature type="transmembrane region" description="Helical" evidence="6">
    <location>
        <begin position="157"/>
        <end position="175"/>
    </location>
</feature>